<keyword evidence="1" id="KW-1133">Transmembrane helix</keyword>
<dbReference type="AlphaFoldDB" id="A0A2P9DSE5"/>
<feature type="transmembrane region" description="Helical" evidence="1">
    <location>
        <begin position="6"/>
        <end position="25"/>
    </location>
</feature>
<dbReference type="InterPro" id="IPR006373">
    <property type="entry name" value="VSA_Rifin"/>
</dbReference>
<sequence length="106" mass="12844">MKVHCINILLFALPLNILVTLYHVYNQRNYNFTLHKQNPQYIKAHRTLCECELYAPANYDNDTEMKEVMDNFNKQTQQRFHEYDDRMVKNAKNVKINAIKKYKKLF</sequence>
<dbReference type="VEuPathDB" id="PlasmoDB:PRG01_0016900"/>
<name>A0A2P9DSE5_PLARE</name>
<accession>A0A2P9DSE5</accession>
<dbReference type="Proteomes" id="UP000240500">
    <property type="component" value="Unassembled WGS sequence"/>
</dbReference>
<evidence type="ECO:0000313" key="3">
    <source>
        <dbReference type="Proteomes" id="UP000240500"/>
    </source>
</evidence>
<dbReference type="EMBL" id="OFAE01000005">
    <property type="protein sequence ID" value="SOV83932.1"/>
    <property type="molecule type" value="Genomic_DNA"/>
</dbReference>
<keyword evidence="1" id="KW-0812">Transmembrane</keyword>
<organism evidence="2 3">
    <name type="scientific">Plasmodium reichenowi</name>
    <dbReference type="NCBI Taxonomy" id="5854"/>
    <lineage>
        <taxon>Eukaryota</taxon>
        <taxon>Sar</taxon>
        <taxon>Alveolata</taxon>
        <taxon>Apicomplexa</taxon>
        <taxon>Aconoidasida</taxon>
        <taxon>Haemosporida</taxon>
        <taxon>Plasmodiidae</taxon>
        <taxon>Plasmodium</taxon>
        <taxon>Plasmodium (Laverania)</taxon>
    </lineage>
</organism>
<dbReference type="Pfam" id="PF02009">
    <property type="entry name" value="RIFIN"/>
    <property type="match status" value="1"/>
</dbReference>
<evidence type="ECO:0000256" key="1">
    <source>
        <dbReference type="SAM" id="Phobius"/>
    </source>
</evidence>
<proteinExistence type="predicted"/>
<keyword evidence="1" id="KW-0472">Membrane</keyword>
<evidence type="ECO:0000313" key="2">
    <source>
        <dbReference type="EMBL" id="SOV83932.1"/>
    </source>
</evidence>
<protein>
    <submittedName>
        <fullName evidence="2">Rifin PIR protein, putative</fullName>
    </submittedName>
</protein>
<reference evidence="2 3" key="1">
    <citation type="submission" date="2016-09" db="EMBL/GenBank/DDBJ databases">
        <authorList>
            <consortium name="Pathogen Informatics"/>
        </authorList>
    </citation>
    <scope>NUCLEOTIDE SEQUENCE [LARGE SCALE GENOMIC DNA]</scope>
</reference>
<dbReference type="OrthoDB" id="379020at2759"/>
<gene>
    <name evidence="2" type="ORF">PRG01_0016900</name>
</gene>